<accession>A0A5E7WA66</accession>
<dbReference type="AlphaFoldDB" id="A0A5E7WA66"/>
<evidence type="ECO:0000313" key="1">
    <source>
        <dbReference type="EMBL" id="VVQ32249.1"/>
    </source>
</evidence>
<evidence type="ECO:0000313" key="2">
    <source>
        <dbReference type="Proteomes" id="UP000325645"/>
    </source>
</evidence>
<dbReference type="EMBL" id="CABVJH010000004">
    <property type="protein sequence ID" value="VVQ32249.1"/>
    <property type="molecule type" value="Genomic_DNA"/>
</dbReference>
<proteinExistence type="predicted"/>
<reference evidence="1 2" key="1">
    <citation type="submission" date="2019-09" db="EMBL/GenBank/DDBJ databases">
        <authorList>
            <person name="Chandra G."/>
            <person name="Truman W A."/>
        </authorList>
    </citation>
    <scope>NUCLEOTIDE SEQUENCE [LARGE SCALE GENOMIC DNA]</scope>
    <source>
        <strain evidence="1">PS943</strain>
    </source>
</reference>
<gene>
    <name evidence="1" type="ORF">PS943_02823</name>
</gene>
<dbReference type="RefSeq" id="WP_150656879.1">
    <property type="nucleotide sequence ID" value="NZ_CABVJH010000004.1"/>
</dbReference>
<protein>
    <submittedName>
        <fullName evidence="1">Uncharacterized protein</fullName>
    </submittedName>
</protein>
<dbReference type="Proteomes" id="UP000325645">
    <property type="component" value="Unassembled WGS sequence"/>
</dbReference>
<name>A0A5E7WA66_PSEFL</name>
<sequence length="165" mass="18914">MFPNLLKDSVWHTTSVERFNGIILTGSILPEPPIDDSERWGTACGKEMYPYVRRLGGVSLFDFTDFDEVKYGEMFPVSNWSAFVPCCSKWDESIWIKINTNAIQENFIDGVTLLNRWKKEGSYQNRIMPRIESAHIGPLPSSAFLDVFKYSGGKWQKLNGSSYVR</sequence>
<organism evidence="1 2">
    <name type="scientific">Pseudomonas fluorescens</name>
    <dbReference type="NCBI Taxonomy" id="294"/>
    <lineage>
        <taxon>Bacteria</taxon>
        <taxon>Pseudomonadati</taxon>
        <taxon>Pseudomonadota</taxon>
        <taxon>Gammaproteobacteria</taxon>
        <taxon>Pseudomonadales</taxon>
        <taxon>Pseudomonadaceae</taxon>
        <taxon>Pseudomonas</taxon>
    </lineage>
</organism>